<reference evidence="9 10" key="1">
    <citation type="journal article" date="2018" name="Cell">
        <title>The Chara Genome: Secondary Complexity and Implications for Plant Terrestrialization.</title>
        <authorList>
            <person name="Nishiyama T."/>
            <person name="Sakayama H."/>
            <person name="Vries J.D."/>
            <person name="Buschmann H."/>
            <person name="Saint-Marcoux D."/>
            <person name="Ullrich K.K."/>
            <person name="Haas F.B."/>
            <person name="Vanderstraeten L."/>
            <person name="Becker D."/>
            <person name="Lang D."/>
            <person name="Vosolsobe S."/>
            <person name="Rombauts S."/>
            <person name="Wilhelmsson P.K.I."/>
            <person name="Janitza P."/>
            <person name="Kern R."/>
            <person name="Heyl A."/>
            <person name="Rumpler F."/>
            <person name="Villalobos L.I.A.C."/>
            <person name="Clay J.M."/>
            <person name="Skokan R."/>
            <person name="Toyoda A."/>
            <person name="Suzuki Y."/>
            <person name="Kagoshima H."/>
            <person name="Schijlen E."/>
            <person name="Tajeshwar N."/>
            <person name="Catarino B."/>
            <person name="Hetherington A.J."/>
            <person name="Saltykova A."/>
            <person name="Bonnot C."/>
            <person name="Breuninger H."/>
            <person name="Symeonidi A."/>
            <person name="Radhakrishnan G.V."/>
            <person name="Van Nieuwerburgh F."/>
            <person name="Deforce D."/>
            <person name="Chang C."/>
            <person name="Karol K.G."/>
            <person name="Hedrich R."/>
            <person name="Ulvskov P."/>
            <person name="Glockner G."/>
            <person name="Delwiche C.F."/>
            <person name="Petrasek J."/>
            <person name="Van de Peer Y."/>
            <person name="Friml J."/>
            <person name="Beilby M."/>
            <person name="Dolan L."/>
            <person name="Kohara Y."/>
            <person name="Sugano S."/>
            <person name="Fujiyama A."/>
            <person name="Delaux P.-M."/>
            <person name="Quint M."/>
            <person name="TheiBen G."/>
            <person name="Hagemann M."/>
            <person name="Harholt J."/>
            <person name="Dunand C."/>
            <person name="Zachgo S."/>
            <person name="Langdale J."/>
            <person name="Maumus F."/>
            <person name="Straeten D.V.D."/>
            <person name="Gould S.B."/>
            <person name="Rensing S.A."/>
        </authorList>
    </citation>
    <scope>NUCLEOTIDE SEQUENCE [LARGE SCALE GENOMIC DNA]</scope>
    <source>
        <strain evidence="9 10">S276</strain>
    </source>
</reference>
<name>A0A388LM25_CHABU</name>
<dbReference type="GO" id="GO:0046872">
    <property type="term" value="F:metal ion binding"/>
    <property type="evidence" value="ECO:0007669"/>
    <property type="project" value="UniProtKB-KW"/>
</dbReference>
<evidence type="ECO:0000256" key="1">
    <source>
        <dbReference type="ARBA" id="ARBA00001968"/>
    </source>
</evidence>
<comment type="cofactor">
    <cofactor evidence="1">
        <name>a divalent metal cation</name>
        <dbReference type="ChEBI" id="CHEBI:60240"/>
    </cofactor>
</comment>
<keyword evidence="5" id="KW-0479">Metal-binding</keyword>
<dbReference type="GO" id="GO:0016787">
    <property type="term" value="F:hydrolase activity"/>
    <property type="evidence" value="ECO:0007669"/>
    <property type="project" value="UniProtKB-KW"/>
</dbReference>
<dbReference type="EMBL" id="BFEA01000437">
    <property type="protein sequence ID" value="GBG83378.1"/>
    <property type="molecule type" value="Genomic_DNA"/>
</dbReference>
<comment type="similarity">
    <text evidence="3">Belongs to the HARBI1 family.</text>
</comment>
<evidence type="ECO:0000256" key="4">
    <source>
        <dbReference type="ARBA" id="ARBA00022722"/>
    </source>
</evidence>
<evidence type="ECO:0000256" key="2">
    <source>
        <dbReference type="ARBA" id="ARBA00004123"/>
    </source>
</evidence>
<keyword evidence="6" id="KW-0378">Hydrolase</keyword>
<evidence type="ECO:0000259" key="8">
    <source>
        <dbReference type="Pfam" id="PF13359"/>
    </source>
</evidence>
<evidence type="ECO:0000256" key="6">
    <source>
        <dbReference type="ARBA" id="ARBA00022801"/>
    </source>
</evidence>
<dbReference type="Proteomes" id="UP000265515">
    <property type="component" value="Unassembled WGS sequence"/>
</dbReference>
<sequence length="403" mass="45794">MEGGAEGRHDALTHRELQAVATTVSTIVLRCLQERALGRLKEQLHARRRRKLTQDPCDGAEYVTTSEAVVELCYTLCCGVIPRATPWWWVKRRTGGTWEDLKQWDDAKEDYFRDKLRMSPRVFREIAEACAPHLQRRVTFYREPLQSDQIVAYPLYRWASGETYESSTCNVGIGRASGLIAVRDVTATLLREDRVADRTSKRRFSIVAQVVIDMDLRVLDVHMGYPGSCHDIRVLQLSSLSLLAEEGSLFRGPPVTLPFGVKTNGYVLADNGYPPSEWMVVPYGGINQHVDEERFDNKQKVARGAVERAFGRLKGMWRLFLRTHKTNLEMLPQHFTAVCILHNMLIDAGTPFDENLLWEVDANGVRRCGDPGIEEPLQPVLMMMSTDEALALRDALAERLKHD</sequence>
<keyword evidence="4" id="KW-0540">Nuclease</keyword>
<dbReference type="InterPro" id="IPR027806">
    <property type="entry name" value="HARBI1_dom"/>
</dbReference>
<keyword evidence="10" id="KW-1185">Reference proteome</keyword>
<evidence type="ECO:0000313" key="9">
    <source>
        <dbReference type="EMBL" id="GBG83378.1"/>
    </source>
</evidence>
<accession>A0A388LM25</accession>
<dbReference type="Pfam" id="PF13359">
    <property type="entry name" value="DDE_Tnp_4"/>
    <property type="match status" value="1"/>
</dbReference>
<dbReference type="AlphaFoldDB" id="A0A388LM25"/>
<organism evidence="9 10">
    <name type="scientific">Chara braunii</name>
    <name type="common">Braun's stonewort</name>
    <dbReference type="NCBI Taxonomy" id="69332"/>
    <lineage>
        <taxon>Eukaryota</taxon>
        <taxon>Viridiplantae</taxon>
        <taxon>Streptophyta</taxon>
        <taxon>Charophyceae</taxon>
        <taxon>Charales</taxon>
        <taxon>Characeae</taxon>
        <taxon>Chara</taxon>
    </lineage>
</organism>
<evidence type="ECO:0000313" key="10">
    <source>
        <dbReference type="Proteomes" id="UP000265515"/>
    </source>
</evidence>
<comment type="subcellular location">
    <subcellularLocation>
        <location evidence="2">Nucleus</location>
    </subcellularLocation>
</comment>
<keyword evidence="7" id="KW-0539">Nucleus</keyword>
<comment type="caution">
    <text evidence="9">The sequence shown here is derived from an EMBL/GenBank/DDBJ whole genome shotgun (WGS) entry which is preliminary data.</text>
</comment>
<gene>
    <name evidence="9" type="ORF">CBR_g37092</name>
</gene>
<feature type="domain" description="DDE Tnp4" evidence="8">
    <location>
        <begin position="200"/>
        <end position="343"/>
    </location>
</feature>
<proteinExistence type="inferred from homology"/>
<evidence type="ECO:0000256" key="3">
    <source>
        <dbReference type="ARBA" id="ARBA00006958"/>
    </source>
</evidence>
<dbReference type="GO" id="GO:0005634">
    <property type="term" value="C:nucleus"/>
    <property type="evidence" value="ECO:0007669"/>
    <property type="project" value="UniProtKB-SubCell"/>
</dbReference>
<dbReference type="GO" id="GO:0004518">
    <property type="term" value="F:nuclease activity"/>
    <property type="evidence" value="ECO:0007669"/>
    <property type="project" value="UniProtKB-KW"/>
</dbReference>
<evidence type="ECO:0000256" key="5">
    <source>
        <dbReference type="ARBA" id="ARBA00022723"/>
    </source>
</evidence>
<evidence type="ECO:0000256" key="7">
    <source>
        <dbReference type="ARBA" id="ARBA00023242"/>
    </source>
</evidence>
<protein>
    <recommendedName>
        <fullName evidence="8">DDE Tnp4 domain-containing protein</fullName>
    </recommendedName>
</protein>
<dbReference type="Gramene" id="GBG83378">
    <property type="protein sequence ID" value="GBG83378"/>
    <property type="gene ID" value="CBR_g37092"/>
</dbReference>
<dbReference type="PANTHER" id="PTHR22930:SF85">
    <property type="entry name" value="GH03217P-RELATED"/>
    <property type="match status" value="1"/>
</dbReference>
<dbReference type="InterPro" id="IPR045249">
    <property type="entry name" value="HARBI1-like"/>
</dbReference>
<dbReference type="PANTHER" id="PTHR22930">
    <property type="match status" value="1"/>
</dbReference>